<evidence type="ECO:0000256" key="3">
    <source>
        <dbReference type="ARBA" id="ARBA00010112"/>
    </source>
</evidence>
<evidence type="ECO:0000256" key="4">
    <source>
        <dbReference type="ARBA" id="ARBA00022525"/>
    </source>
</evidence>
<dbReference type="PANTHER" id="PTHR46671">
    <property type="entry name" value="PROTEIN CBG11221"/>
    <property type="match status" value="1"/>
</dbReference>
<evidence type="ECO:0000256" key="9">
    <source>
        <dbReference type="ARBA" id="ARBA00023180"/>
    </source>
</evidence>
<dbReference type="InterPro" id="IPR038479">
    <property type="entry name" value="Transthyretin-like_sf"/>
</dbReference>
<keyword evidence="4" id="KW-0964">Secreted</keyword>
<comment type="subcellular location">
    <subcellularLocation>
        <location evidence="1">Membrane</location>
        <topology evidence="1">Single-pass type II membrane protein</topology>
    </subcellularLocation>
    <subcellularLocation>
        <location evidence="2">Secreted</location>
    </subcellularLocation>
</comment>
<keyword evidence="10" id="KW-1185">Reference proteome</keyword>
<dbReference type="WBParaSite" id="TCONS_00007726.p1">
    <property type="protein sequence ID" value="TCONS_00007726.p1"/>
    <property type="gene ID" value="XLOC_005759"/>
</dbReference>
<evidence type="ECO:0000256" key="5">
    <source>
        <dbReference type="ARBA" id="ARBA00022676"/>
    </source>
</evidence>
<keyword evidence="5" id="KW-0328">Glycosyltransferase</keyword>
<name>A0AAF5D6U7_STRER</name>
<dbReference type="Gene3D" id="2.60.40.3330">
    <property type="match status" value="1"/>
</dbReference>
<keyword evidence="6" id="KW-0808">Transferase</keyword>
<keyword evidence="7" id="KW-0732">Signal</keyword>
<accession>A0AAF5D6U7</accession>
<dbReference type="Pfam" id="PF02485">
    <property type="entry name" value="Branch"/>
    <property type="match status" value="1"/>
</dbReference>
<protein>
    <submittedName>
        <fullName evidence="11">Transthyretin-like family and Immunoglobulin-like fold domain-containing protein</fullName>
    </submittedName>
</protein>
<evidence type="ECO:0000256" key="2">
    <source>
        <dbReference type="ARBA" id="ARBA00004613"/>
    </source>
</evidence>
<comment type="similarity">
    <text evidence="3">Belongs to the nematode transthyretin-like family.</text>
</comment>
<evidence type="ECO:0000256" key="7">
    <source>
        <dbReference type="ARBA" id="ARBA00022729"/>
    </source>
</evidence>
<reference evidence="11" key="1">
    <citation type="submission" date="2024-02" db="UniProtKB">
        <authorList>
            <consortium name="WormBaseParasite"/>
        </authorList>
    </citation>
    <scope>IDENTIFICATION</scope>
</reference>
<keyword evidence="8" id="KW-0472">Membrane</keyword>
<dbReference type="InterPro" id="IPR001534">
    <property type="entry name" value="Transthyretin-like"/>
</dbReference>
<proteinExistence type="inferred from homology"/>
<dbReference type="PANTHER" id="PTHR46671:SF7">
    <property type="entry name" value="CORE-2_I-BRANCHING ENZYME"/>
    <property type="match status" value="1"/>
</dbReference>
<dbReference type="Pfam" id="PF01060">
    <property type="entry name" value="TTR-52"/>
    <property type="match status" value="1"/>
</dbReference>
<evidence type="ECO:0000256" key="1">
    <source>
        <dbReference type="ARBA" id="ARBA00004606"/>
    </source>
</evidence>
<dbReference type="GO" id="GO:0009986">
    <property type="term" value="C:cell surface"/>
    <property type="evidence" value="ECO:0007669"/>
    <property type="project" value="InterPro"/>
</dbReference>
<sequence length="538" mass="63255">MHDSLTKNLVCSQYFKDKIFFDNKTRISKQNESTNLRLTCDIIKKRRYFSPVPLSEEEKNFPLAYSFLVYKDYEFLELILSLIYQPQNIYCYAVDEKQPLSFKFKIFLLTTCFENVFITDTEYAISSGGLHYGTSHLECIKKIKYFDWKYIFLLQNHDFPLKTNAELVKILKVFQGTSDFKSARGSKGLIDQKLDWSFKGLKFYQNTSSWSSEILKTNITLGKGYSEVTVSRETANHIINVLNVTTYQSYFDKHHKFANDELFWSTLFSNYKYLKIPGTIPKHCIHSPGAMKSFTRYTRWSYDRKVNNCSSGYRRHSICIFGMEYLNELESQPHFFANKLMESFDVGAINCMGERIFNRTFFPERFKEIDLTPYSPRIQVRFQNFLKTSNDISKFNCNGFLLAYFLILFFIINGDSKKIPQIFGVVGRLTCDGKPMNDIKIKAFKDNDHLDTLLNKTYTNKNGVFVLLGKGESSRCLKAKVNIYHKCAKGWRLCYKKYTFWIPKKFIWKGKKIGKWLRVGQIRMSKTRGKWGERDCFN</sequence>
<evidence type="ECO:0000256" key="8">
    <source>
        <dbReference type="ARBA" id="ARBA00023136"/>
    </source>
</evidence>
<organism evidence="10 11">
    <name type="scientific">Strongyloides stercoralis</name>
    <name type="common">Threadworm</name>
    <dbReference type="NCBI Taxonomy" id="6248"/>
    <lineage>
        <taxon>Eukaryota</taxon>
        <taxon>Metazoa</taxon>
        <taxon>Ecdysozoa</taxon>
        <taxon>Nematoda</taxon>
        <taxon>Chromadorea</taxon>
        <taxon>Rhabditida</taxon>
        <taxon>Tylenchina</taxon>
        <taxon>Panagrolaimomorpha</taxon>
        <taxon>Strongyloidoidea</taxon>
        <taxon>Strongyloididae</taxon>
        <taxon>Strongyloides</taxon>
    </lineage>
</organism>
<evidence type="ECO:0000313" key="11">
    <source>
        <dbReference type="WBParaSite" id="TCONS_00007726.p1"/>
    </source>
</evidence>
<dbReference type="GO" id="GO:0016757">
    <property type="term" value="F:glycosyltransferase activity"/>
    <property type="evidence" value="ECO:0007669"/>
    <property type="project" value="UniProtKB-KW"/>
</dbReference>
<dbReference type="InterPro" id="IPR003406">
    <property type="entry name" value="Glyco_trans_14"/>
</dbReference>
<evidence type="ECO:0000256" key="6">
    <source>
        <dbReference type="ARBA" id="ARBA00022679"/>
    </source>
</evidence>
<dbReference type="GO" id="GO:0005576">
    <property type="term" value="C:extracellular region"/>
    <property type="evidence" value="ECO:0007669"/>
    <property type="project" value="UniProtKB-SubCell"/>
</dbReference>
<dbReference type="AlphaFoldDB" id="A0AAF5D6U7"/>
<dbReference type="Proteomes" id="UP000035681">
    <property type="component" value="Unplaced"/>
</dbReference>
<evidence type="ECO:0000313" key="10">
    <source>
        <dbReference type="Proteomes" id="UP000035681"/>
    </source>
</evidence>
<dbReference type="GO" id="GO:0016020">
    <property type="term" value="C:membrane"/>
    <property type="evidence" value="ECO:0007669"/>
    <property type="project" value="UniProtKB-SubCell"/>
</dbReference>
<keyword evidence="9" id="KW-0325">Glycoprotein</keyword>